<dbReference type="WBParaSite" id="SMTH1_38780.1">
    <property type="protein sequence ID" value="SMTH1_38780.1"/>
    <property type="gene ID" value="SMTH1_38780"/>
</dbReference>
<sequence length="246" mass="27868">MPISSSLHPIEMNEFMSRIDCWSVGNGLILNPSKCQAVNFSMRHERNLNTILRSHSACTIGDSLINSVSKVNYLGVTFSSDLSWSSHVLLLSKKVFRLTYYIKRLHALGITRHLLLQFVNSCILPIILYCSPLFFPGLLRKDFAVLRRVLKAVSKVCGESFEVIINMVVDRHLKSCKLLAGVILSDTSHPLHSYLSPCISSGRTRRNYIKIHARKQKYKSSIIPYLANILCDEQVVRVNLVNNLHS</sequence>
<protein>
    <recommendedName>
        <fullName evidence="3">Reverse transcriptase domain-containing protein</fullName>
    </recommendedName>
</protein>
<dbReference type="Proteomes" id="UP000050791">
    <property type="component" value="Unassembled WGS sequence"/>
</dbReference>
<dbReference type="AlphaFoldDB" id="A0AA85B9C0"/>
<evidence type="ECO:0000313" key="1">
    <source>
        <dbReference type="Proteomes" id="UP000050791"/>
    </source>
</evidence>
<organism evidence="1 2">
    <name type="scientific">Schistosoma mattheei</name>
    <dbReference type="NCBI Taxonomy" id="31246"/>
    <lineage>
        <taxon>Eukaryota</taxon>
        <taxon>Metazoa</taxon>
        <taxon>Spiralia</taxon>
        <taxon>Lophotrochozoa</taxon>
        <taxon>Platyhelminthes</taxon>
        <taxon>Trematoda</taxon>
        <taxon>Digenea</taxon>
        <taxon>Strigeidida</taxon>
        <taxon>Schistosomatoidea</taxon>
        <taxon>Schistosomatidae</taxon>
        <taxon>Schistosoma</taxon>
    </lineage>
</organism>
<evidence type="ECO:0000313" key="2">
    <source>
        <dbReference type="WBParaSite" id="SMTH1_38780.1"/>
    </source>
</evidence>
<name>A0AA85B9C0_9TREM</name>
<proteinExistence type="predicted"/>
<reference evidence="2" key="1">
    <citation type="submission" date="2023-11" db="UniProtKB">
        <authorList>
            <consortium name="WormBaseParasite"/>
        </authorList>
    </citation>
    <scope>IDENTIFICATION</scope>
</reference>
<dbReference type="PANTHER" id="PTHR33332">
    <property type="entry name" value="REVERSE TRANSCRIPTASE DOMAIN-CONTAINING PROTEIN"/>
    <property type="match status" value="1"/>
</dbReference>
<evidence type="ECO:0008006" key="3">
    <source>
        <dbReference type="Google" id="ProtNLM"/>
    </source>
</evidence>
<accession>A0AA85B9C0</accession>